<dbReference type="InterPro" id="IPR053191">
    <property type="entry name" value="DcsG_Biosynth_Enzyme"/>
</dbReference>
<reference evidence="1" key="1">
    <citation type="submission" date="2020-05" db="EMBL/GenBank/DDBJ databases">
        <authorList>
            <person name="Chiriac C."/>
            <person name="Salcher M."/>
            <person name="Ghai R."/>
            <person name="Kavagutti S V."/>
        </authorList>
    </citation>
    <scope>NUCLEOTIDE SEQUENCE</scope>
</reference>
<sequence>MIALVTTQAARGHDHDLDILTAALDVADQKWQIINWDNASIDWSQFSIAVLRSTWDYYARLNEFVTWVDRVSTQTQLQNPAEIVRWNVDKRYLQELSANSIPVMETTFVAQPSDITPELIAQDVIIKPVVSAGSNNTARHRSDAVAARAQLDHILANGGVAMLQPYSPTIDSVGETGLVFLSGEFSHAFGKDAVFGEAEQVHNGVHVQEVITARVAKADELALGDAIIKFLVNKFGITPLYARVDMVTNIDGVPEIMEVELTEPSLYLHLDADSPERAATALANAAIAARR</sequence>
<dbReference type="SUPFAM" id="SSF56059">
    <property type="entry name" value="Glutathione synthetase ATP-binding domain-like"/>
    <property type="match status" value="1"/>
</dbReference>
<accession>A0A6J7GLC3</accession>
<evidence type="ECO:0000313" key="2">
    <source>
        <dbReference type="EMBL" id="CAB4967406.1"/>
    </source>
</evidence>
<evidence type="ECO:0000313" key="1">
    <source>
        <dbReference type="EMBL" id="CAB4908772.1"/>
    </source>
</evidence>
<dbReference type="PANTHER" id="PTHR39217">
    <property type="match status" value="1"/>
</dbReference>
<organism evidence="1">
    <name type="scientific">freshwater metagenome</name>
    <dbReference type="NCBI Taxonomy" id="449393"/>
    <lineage>
        <taxon>unclassified sequences</taxon>
        <taxon>metagenomes</taxon>
        <taxon>ecological metagenomes</taxon>
    </lineage>
</organism>
<dbReference type="EMBL" id="CAFBNR010000091">
    <property type="protein sequence ID" value="CAB4967406.1"/>
    <property type="molecule type" value="Genomic_DNA"/>
</dbReference>
<proteinExistence type="predicted"/>
<dbReference type="EMBL" id="CAFBMJ010000107">
    <property type="protein sequence ID" value="CAB4908772.1"/>
    <property type="molecule type" value="Genomic_DNA"/>
</dbReference>
<dbReference type="PANTHER" id="PTHR39217:SF1">
    <property type="entry name" value="GLUTATHIONE SYNTHETASE"/>
    <property type="match status" value="1"/>
</dbReference>
<gene>
    <name evidence="1" type="ORF">UFOPK3573_01094</name>
    <name evidence="2" type="ORF">UFOPK3879_01332</name>
</gene>
<protein>
    <submittedName>
        <fullName evidence="1">Unannotated protein</fullName>
    </submittedName>
</protein>
<name>A0A6J7GLC3_9ZZZZ</name>
<dbReference type="AlphaFoldDB" id="A0A6J7GLC3"/>